<comment type="pathway">
    <text evidence="2">Glycolipid biosynthesis; glycosylphosphatidylinositol-anchor biosynthesis.</text>
</comment>
<feature type="transmembrane region" description="Helical" evidence="8">
    <location>
        <begin position="295"/>
        <end position="316"/>
    </location>
</feature>
<evidence type="ECO:0000313" key="9">
    <source>
        <dbReference type="EMBL" id="EGG07967.1"/>
    </source>
</evidence>
<evidence type="ECO:0000256" key="2">
    <source>
        <dbReference type="ARBA" id="ARBA00004687"/>
    </source>
</evidence>
<feature type="transmembrane region" description="Helical" evidence="8">
    <location>
        <begin position="181"/>
        <end position="197"/>
    </location>
</feature>
<dbReference type="UniPathway" id="UPA00196"/>
<dbReference type="PANTHER" id="PTHR12982:SF0">
    <property type="entry name" value="PHOSPHATIDYLINOSITOL N-ACETYLGLUCOSAMINYLTRANSFERASE SUBUNIT C"/>
    <property type="match status" value="1"/>
</dbReference>
<dbReference type="GeneID" id="18922617"/>
<dbReference type="RefSeq" id="XP_007408732.1">
    <property type="nucleotide sequence ID" value="XM_007408670.1"/>
</dbReference>
<keyword evidence="4" id="KW-0337">GPI-anchor biosynthesis</keyword>
<feature type="transmembrane region" description="Helical" evidence="8">
    <location>
        <begin position="145"/>
        <end position="169"/>
    </location>
</feature>
<evidence type="ECO:0000256" key="3">
    <source>
        <dbReference type="ARBA" id="ARBA00008321"/>
    </source>
</evidence>
<dbReference type="EMBL" id="GL883102">
    <property type="protein sequence ID" value="EGG07967.1"/>
    <property type="molecule type" value="Genomic_DNA"/>
</dbReference>
<dbReference type="FunCoup" id="F4RI94">
    <property type="interactions" value="285"/>
</dbReference>
<dbReference type="eggNOG" id="KOG3059">
    <property type="taxonomic scope" value="Eukaryota"/>
</dbReference>
<gene>
    <name evidence="9" type="ORF">MELLADRAFT_105479</name>
</gene>
<evidence type="ECO:0000313" key="10">
    <source>
        <dbReference type="Proteomes" id="UP000001072"/>
    </source>
</evidence>
<comment type="similarity">
    <text evidence="3">Belongs to the PIGC family.</text>
</comment>
<evidence type="ECO:0000256" key="5">
    <source>
        <dbReference type="ARBA" id="ARBA00022692"/>
    </source>
</evidence>
<sequence length="362" mass="40406">MGSAATLRIFKPTDVNRSCTNSQKILHKELKIGLHFHLKKTSEGDQASSCKESQNMGMAEEGVLESNAEGPIADLTAHQYDKIRAQRFDLSVDNANHDDNATSASPPPFRRVLWLKQPYRDNYQSRSLINHLHSNKSSIRSHHQYSTLVLSSLPLSSHLSSITIFIGLFLHLQNHQIDPQLLIWVNLSIGFFGYIVYERAKPGRELNHSIYALTTLLISINILLADYPYQITNPNVDISFVSALSLNAAIFASVLLGSRLDSNAGVFSLTIFALQWFALFPIMRRDMIRKHPNSDLRPIVLNVSLGFIAASVIAPISGLALALYTLIVPIGTCLVLPAIYSFVQRYKKDLRGPWDCAIPRIS</sequence>
<accession>F4RI94</accession>
<evidence type="ECO:0000256" key="7">
    <source>
        <dbReference type="ARBA" id="ARBA00023136"/>
    </source>
</evidence>
<feature type="transmembrane region" description="Helical" evidence="8">
    <location>
        <begin position="264"/>
        <end position="283"/>
    </location>
</feature>
<dbReference type="KEGG" id="mlr:MELLADRAFT_105479"/>
<organism evidence="10">
    <name type="scientific">Melampsora larici-populina (strain 98AG31 / pathotype 3-4-7)</name>
    <name type="common">Poplar leaf rust fungus</name>
    <dbReference type="NCBI Taxonomy" id="747676"/>
    <lineage>
        <taxon>Eukaryota</taxon>
        <taxon>Fungi</taxon>
        <taxon>Dikarya</taxon>
        <taxon>Basidiomycota</taxon>
        <taxon>Pucciniomycotina</taxon>
        <taxon>Pucciniomycetes</taxon>
        <taxon>Pucciniales</taxon>
        <taxon>Melampsoraceae</taxon>
        <taxon>Melampsora</taxon>
    </lineage>
</organism>
<evidence type="ECO:0000256" key="6">
    <source>
        <dbReference type="ARBA" id="ARBA00022989"/>
    </source>
</evidence>
<dbReference type="GO" id="GO:0006506">
    <property type="term" value="P:GPI anchor biosynthetic process"/>
    <property type="evidence" value="ECO:0007669"/>
    <property type="project" value="UniProtKB-UniPathway"/>
</dbReference>
<dbReference type="AlphaFoldDB" id="F4RI94"/>
<name>F4RI94_MELLP</name>
<dbReference type="VEuPathDB" id="FungiDB:MELLADRAFT_105479"/>
<proteinExistence type="inferred from homology"/>
<dbReference type="PANTHER" id="PTHR12982">
    <property type="entry name" value="PHOSPHATIDYLINOSITOL GLYCAN, CLASS C"/>
    <property type="match status" value="1"/>
</dbReference>
<evidence type="ECO:0000256" key="4">
    <source>
        <dbReference type="ARBA" id="ARBA00022502"/>
    </source>
</evidence>
<dbReference type="OrthoDB" id="196709at2759"/>
<dbReference type="InParanoid" id="F4RI94"/>
<comment type="subcellular location">
    <subcellularLocation>
        <location evidence="1">Membrane</location>
        <topology evidence="1">Multi-pass membrane protein</topology>
    </subcellularLocation>
</comment>
<feature type="transmembrane region" description="Helical" evidence="8">
    <location>
        <begin position="209"/>
        <end position="227"/>
    </location>
</feature>
<keyword evidence="5 8" id="KW-0812">Transmembrane</keyword>
<dbReference type="Pfam" id="PF06432">
    <property type="entry name" value="GPI2"/>
    <property type="match status" value="2"/>
</dbReference>
<keyword evidence="7 8" id="KW-0472">Membrane</keyword>
<protein>
    <recommendedName>
        <fullName evidence="11">Phosphatidylinositol N-acetylglucosaminyltransferase</fullName>
    </recommendedName>
</protein>
<dbReference type="HOGENOM" id="CLU_765215_0_0_1"/>
<dbReference type="STRING" id="747676.F4RI94"/>
<dbReference type="InterPro" id="IPR009450">
    <property type="entry name" value="Plno_GlcNAc_GPI2"/>
</dbReference>
<keyword evidence="6 8" id="KW-1133">Transmembrane helix</keyword>
<keyword evidence="10" id="KW-1185">Reference proteome</keyword>
<feature type="transmembrane region" description="Helical" evidence="8">
    <location>
        <begin position="322"/>
        <end position="343"/>
    </location>
</feature>
<reference evidence="10" key="1">
    <citation type="journal article" date="2011" name="Proc. Natl. Acad. Sci. U.S.A.">
        <title>Obligate biotrophy features unraveled by the genomic analysis of rust fungi.</title>
        <authorList>
            <person name="Duplessis S."/>
            <person name="Cuomo C.A."/>
            <person name="Lin Y.-C."/>
            <person name="Aerts A."/>
            <person name="Tisserant E."/>
            <person name="Veneault-Fourrey C."/>
            <person name="Joly D.L."/>
            <person name="Hacquard S."/>
            <person name="Amselem J."/>
            <person name="Cantarel B.L."/>
            <person name="Chiu R."/>
            <person name="Coutinho P.M."/>
            <person name="Feau N."/>
            <person name="Field M."/>
            <person name="Frey P."/>
            <person name="Gelhaye E."/>
            <person name="Goldberg J."/>
            <person name="Grabherr M.G."/>
            <person name="Kodira C.D."/>
            <person name="Kohler A."/>
            <person name="Kuees U."/>
            <person name="Lindquist E.A."/>
            <person name="Lucas S.M."/>
            <person name="Mago R."/>
            <person name="Mauceli E."/>
            <person name="Morin E."/>
            <person name="Murat C."/>
            <person name="Pangilinan J.L."/>
            <person name="Park R."/>
            <person name="Pearson M."/>
            <person name="Quesneville H."/>
            <person name="Rouhier N."/>
            <person name="Sakthikumar S."/>
            <person name="Salamov A.A."/>
            <person name="Schmutz J."/>
            <person name="Selles B."/>
            <person name="Shapiro H."/>
            <person name="Tanguay P."/>
            <person name="Tuskan G.A."/>
            <person name="Henrissat B."/>
            <person name="Van de Peer Y."/>
            <person name="Rouze P."/>
            <person name="Ellis J.G."/>
            <person name="Dodds P.N."/>
            <person name="Schein J.E."/>
            <person name="Zhong S."/>
            <person name="Hamelin R.C."/>
            <person name="Grigoriev I.V."/>
            <person name="Szabo L.J."/>
            <person name="Martin F."/>
        </authorList>
    </citation>
    <scope>NUCLEOTIDE SEQUENCE [LARGE SCALE GENOMIC DNA]</scope>
    <source>
        <strain evidence="10">98AG31 / pathotype 3-4-7</strain>
    </source>
</reference>
<evidence type="ECO:0000256" key="8">
    <source>
        <dbReference type="SAM" id="Phobius"/>
    </source>
</evidence>
<evidence type="ECO:0000256" key="1">
    <source>
        <dbReference type="ARBA" id="ARBA00004141"/>
    </source>
</evidence>
<dbReference type="GO" id="GO:0000506">
    <property type="term" value="C:glycosylphosphatidylinositol-N-acetylglucosaminyltransferase (GPI-GnT) complex"/>
    <property type="evidence" value="ECO:0007669"/>
    <property type="project" value="TreeGrafter"/>
</dbReference>
<dbReference type="Proteomes" id="UP000001072">
    <property type="component" value="Unassembled WGS sequence"/>
</dbReference>
<evidence type="ECO:0008006" key="11">
    <source>
        <dbReference type="Google" id="ProtNLM"/>
    </source>
</evidence>